<dbReference type="Proteomes" id="UP000555193">
    <property type="component" value="Unassembled WGS sequence"/>
</dbReference>
<dbReference type="Proteomes" id="UP000470952">
    <property type="component" value="Unassembled WGS sequence"/>
</dbReference>
<proteinExistence type="predicted"/>
<evidence type="ECO:0000313" key="36">
    <source>
        <dbReference type="Proteomes" id="UP000470952"/>
    </source>
</evidence>
<evidence type="ECO:0000313" key="23">
    <source>
        <dbReference type="Proteomes" id="UP000261003"/>
    </source>
</evidence>
<dbReference type="EMBL" id="JAWDHD010000002">
    <property type="protein sequence ID" value="MDU0247239.1"/>
    <property type="molecule type" value="Genomic_DNA"/>
</dbReference>
<dbReference type="EMBL" id="WCXA01000067">
    <property type="protein sequence ID" value="KAB3854086.1"/>
    <property type="molecule type" value="Genomic_DNA"/>
</dbReference>
<dbReference type="EMBL" id="WCZM01000022">
    <property type="protein sequence ID" value="KAB3567927.1"/>
    <property type="molecule type" value="Genomic_DNA"/>
</dbReference>
<dbReference type="EMBL" id="QRMN01000093">
    <property type="protein sequence ID" value="RHJ69066.1"/>
    <property type="molecule type" value="Genomic_DNA"/>
</dbReference>
<gene>
    <name evidence="21" type="ORF">DW043_14870</name>
    <name evidence="20" type="ORF">DW105_21635</name>
    <name evidence="19" type="ORF">DW783_22950</name>
    <name evidence="18" type="ORF">DWW27_20195</name>
    <name evidence="17" type="ORF">DWX04_19760</name>
    <name evidence="16" type="ORF">DXC16_13990</name>
    <name evidence="15" type="ORF">DXD46_08995</name>
    <name evidence="3" type="ORF">F9Z94_20175</name>
    <name evidence="2" type="ORF">GAS37_21285</name>
    <name evidence="1" type="ORF">GAY01_14805</name>
    <name evidence="6" type="ORF">GAY12_12055</name>
    <name evidence="9" type="ORF">GAY17_16905</name>
    <name evidence="5" type="ORF">GAZ06_15700</name>
    <name evidence="4" type="ORF">GAZ09_12615</name>
    <name evidence="7" type="ORF">GAZ76_17425</name>
    <name evidence="8" type="ORF">GAZ92_15795</name>
    <name evidence="14" type="ORF">HKQ54_10865</name>
    <name evidence="11" type="ORF">L4X52_10385</name>
    <name evidence="10" type="ORF">LI282_15075</name>
    <name evidence="12" type="ORF">PL594_14445</name>
    <name evidence="13" type="ORF">RVY68_00625</name>
</gene>
<reference evidence="10" key="5">
    <citation type="submission" date="2021-10" db="EMBL/GenBank/DDBJ databases">
        <title>Collection of gut derived symbiotic bacterial strains cultured from healthy donors.</title>
        <authorList>
            <person name="Lin H."/>
            <person name="Littmann E."/>
            <person name="Kohout C."/>
            <person name="Pamer E.G."/>
        </authorList>
    </citation>
    <scope>NUCLEOTIDE SEQUENCE</scope>
    <source>
        <strain evidence="10">DFI.1.167</strain>
    </source>
</reference>
<evidence type="ECO:0000313" key="16">
    <source>
        <dbReference type="EMBL" id="RGM42714.1"/>
    </source>
</evidence>
<dbReference type="EMBL" id="JABDSH010000077">
    <property type="protein sequence ID" value="NMW36624.1"/>
    <property type="molecule type" value="Genomic_DNA"/>
</dbReference>
<dbReference type="GeneID" id="69483945"/>
<dbReference type="EMBL" id="JAKKWZ010000017">
    <property type="protein sequence ID" value="MCG0340387.1"/>
    <property type="molecule type" value="Genomic_DNA"/>
</dbReference>
<evidence type="ECO:0000313" key="32">
    <source>
        <dbReference type="Proteomes" id="UP000462885"/>
    </source>
</evidence>
<evidence type="ECO:0000313" key="28">
    <source>
        <dbReference type="Proteomes" id="UP000286392"/>
    </source>
</evidence>
<dbReference type="EMBL" id="QSTG01000024">
    <property type="protein sequence ID" value="RGM42714.1"/>
    <property type="molecule type" value="Genomic_DNA"/>
</dbReference>
<dbReference type="EMBL" id="WDBY01000034">
    <property type="protein sequence ID" value="KAB6475237.1"/>
    <property type="molecule type" value="Genomic_DNA"/>
</dbReference>
<dbReference type="EMBL" id="QSJM01000121">
    <property type="protein sequence ID" value="RHD70318.1"/>
    <property type="molecule type" value="Genomic_DNA"/>
</dbReference>
<dbReference type="EMBL" id="JAJCQG010000051">
    <property type="protein sequence ID" value="MCB7282352.1"/>
    <property type="molecule type" value="Genomic_DNA"/>
</dbReference>
<dbReference type="EMBL" id="QSPP01000020">
    <property type="protein sequence ID" value="RGJ88402.1"/>
    <property type="molecule type" value="Genomic_DNA"/>
</dbReference>
<dbReference type="EMBL" id="WDAL01000022">
    <property type="protein sequence ID" value="KAB6634711.1"/>
    <property type="molecule type" value="Genomic_DNA"/>
</dbReference>
<evidence type="ECO:0000313" key="37">
    <source>
        <dbReference type="Proteomes" id="UP000483142"/>
    </source>
</evidence>
<dbReference type="Proteomes" id="UP001199363">
    <property type="component" value="Unassembled WGS sequence"/>
</dbReference>
<sequence>MITVTEQLKNVFEANPLYSKEGQGLNAEVIARFFLPFSSVVWLVTEAEQQEDGDWLFFGYCHIQEWEWGYVLLSQIQEVNVRGLTVQLDKGLKTGITVKACLN</sequence>
<dbReference type="Proteomes" id="UP000433382">
    <property type="component" value="Unassembled WGS sequence"/>
</dbReference>
<dbReference type="Proteomes" id="UP000261003">
    <property type="component" value="Unassembled WGS sequence"/>
</dbReference>
<evidence type="ECO:0000313" key="25">
    <source>
        <dbReference type="Proteomes" id="UP000283833"/>
    </source>
</evidence>
<name>A0A396F101_PHOVU</name>
<evidence type="ECO:0000313" key="9">
    <source>
        <dbReference type="EMBL" id="KAB6697664.1"/>
    </source>
</evidence>
<dbReference type="Proteomes" id="UP000470777">
    <property type="component" value="Unassembled WGS sequence"/>
</dbReference>
<dbReference type="EMBL" id="WCIF01000037">
    <property type="protein sequence ID" value="KAB5433245.1"/>
    <property type="molecule type" value="Genomic_DNA"/>
</dbReference>
<accession>A0A396F101</accession>
<evidence type="ECO:0000313" key="26">
    <source>
        <dbReference type="Proteomes" id="UP000283958"/>
    </source>
</evidence>
<dbReference type="Proteomes" id="UP000468344">
    <property type="component" value="Unassembled WGS sequence"/>
</dbReference>
<dbReference type="Proteomes" id="UP000462015">
    <property type="component" value="Unassembled WGS sequence"/>
</dbReference>
<dbReference type="Pfam" id="PF11171">
    <property type="entry name" value="DUF2958"/>
    <property type="match status" value="1"/>
</dbReference>
<evidence type="ECO:0000313" key="21">
    <source>
        <dbReference type="EMBL" id="RHK85544.1"/>
    </source>
</evidence>
<evidence type="ECO:0000313" key="18">
    <source>
        <dbReference type="EMBL" id="RGV03842.1"/>
    </source>
</evidence>
<dbReference type="EMBL" id="WDAG01000024">
    <property type="protein sequence ID" value="KAB6657085.1"/>
    <property type="molecule type" value="Genomic_DNA"/>
</dbReference>
<dbReference type="AlphaFoldDB" id="A0A396F101"/>
<reference evidence="22 23" key="1">
    <citation type="submission" date="2018-08" db="EMBL/GenBank/DDBJ databases">
        <title>A genome reference for cultivated species of the human gut microbiota.</title>
        <authorList>
            <person name="Zou Y."/>
            <person name="Xue W."/>
            <person name="Luo G."/>
        </authorList>
    </citation>
    <scope>NUCLEOTIDE SEQUENCE [LARGE SCALE GENOMIC DNA]</scope>
    <source>
        <strain evidence="18 27">AF14-8</strain>
        <strain evidence="17 25">AF18-14</strain>
        <strain evidence="21 28">AF39-8AT</strain>
        <strain evidence="20 26">AM09-18</strain>
        <strain evidence="19 24">AM30-40</strain>
        <strain evidence="16 23">OM08-13BH</strain>
        <strain evidence="15 22">TM05-16</strain>
    </source>
</reference>
<evidence type="ECO:0000313" key="33">
    <source>
        <dbReference type="Proteomes" id="UP000468344"/>
    </source>
</evidence>
<dbReference type="Proteomes" id="UP001210999">
    <property type="component" value="Unassembled WGS sequence"/>
</dbReference>
<evidence type="ECO:0000313" key="4">
    <source>
        <dbReference type="EMBL" id="KAB6452088.1"/>
    </source>
</evidence>
<evidence type="ECO:0000313" key="13">
    <source>
        <dbReference type="EMBL" id="MDU0247239.1"/>
    </source>
</evidence>
<dbReference type="Proteomes" id="UP000470332">
    <property type="component" value="Unassembled WGS sequence"/>
</dbReference>
<evidence type="ECO:0000313" key="10">
    <source>
        <dbReference type="EMBL" id="MCB7282352.1"/>
    </source>
</evidence>
<protein>
    <submittedName>
        <fullName evidence="17">DUF2958 domain-containing protein</fullName>
    </submittedName>
</protein>
<dbReference type="Proteomes" id="UP001201179">
    <property type="component" value="Unassembled WGS sequence"/>
</dbReference>
<evidence type="ECO:0000313" key="7">
    <source>
        <dbReference type="EMBL" id="KAB6657085.1"/>
    </source>
</evidence>
<evidence type="ECO:0000313" key="15">
    <source>
        <dbReference type="EMBL" id="RGJ88402.1"/>
    </source>
</evidence>
<dbReference type="EMBL" id="JAQKEI010000019">
    <property type="protein sequence ID" value="MDB0852701.1"/>
    <property type="molecule type" value="Genomic_DNA"/>
</dbReference>
<evidence type="ECO:0000313" key="35">
    <source>
        <dbReference type="Proteomes" id="UP000470777"/>
    </source>
</evidence>
<reference evidence="13" key="8">
    <citation type="submission" date="2023-10" db="EMBL/GenBank/DDBJ databases">
        <title>Genome of potential pathogenic bacteria in Crohn's disease.</title>
        <authorList>
            <person name="Rodriguez-Palacios A."/>
        </authorList>
    </citation>
    <scope>NUCLEOTIDE SEQUENCE</scope>
    <source>
        <strain evidence="13">CavFT-hAR107</strain>
    </source>
</reference>
<dbReference type="Proteomes" id="UP000437380">
    <property type="component" value="Unassembled WGS sequence"/>
</dbReference>
<evidence type="ECO:0000313" key="34">
    <source>
        <dbReference type="Proteomes" id="UP000470332"/>
    </source>
</evidence>
<dbReference type="Proteomes" id="UP000283429">
    <property type="component" value="Unassembled WGS sequence"/>
</dbReference>
<evidence type="ECO:0000313" key="3">
    <source>
        <dbReference type="EMBL" id="KAB5433245.1"/>
    </source>
</evidence>
<dbReference type="Proteomes" id="UP000283833">
    <property type="component" value="Unassembled WGS sequence"/>
</dbReference>
<evidence type="ECO:0000313" key="5">
    <source>
        <dbReference type="EMBL" id="KAB6475237.1"/>
    </source>
</evidence>
<evidence type="ECO:0000313" key="29">
    <source>
        <dbReference type="Proteomes" id="UP000433382"/>
    </source>
</evidence>
<evidence type="ECO:0000313" key="19">
    <source>
        <dbReference type="EMBL" id="RHD70318.1"/>
    </source>
</evidence>
<dbReference type="Proteomes" id="UP001181258">
    <property type="component" value="Unassembled WGS sequence"/>
</dbReference>
<evidence type="ECO:0000313" key="17">
    <source>
        <dbReference type="EMBL" id="RGT87196.1"/>
    </source>
</evidence>
<dbReference type="Proteomes" id="UP000286392">
    <property type="component" value="Unassembled WGS sequence"/>
</dbReference>
<evidence type="ECO:0000313" key="30">
    <source>
        <dbReference type="Proteomes" id="UP000437380"/>
    </source>
</evidence>
<dbReference type="InterPro" id="IPR021341">
    <property type="entry name" value="DUF2958"/>
</dbReference>
<evidence type="ECO:0000313" key="8">
    <source>
        <dbReference type="EMBL" id="KAB6690154.1"/>
    </source>
</evidence>
<evidence type="ECO:0000313" key="1">
    <source>
        <dbReference type="EMBL" id="KAB3567927.1"/>
    </source>
</evidence>
<evidence type="ECO:0000313" key="22">
    <source>
        <dbReference type="Proteomes" id="UP000260640"/>
    </source>
</evidence>
<dbReference type="EMBL" id="QROB01000022">
    <property type="protein sequence ID" value="RHK85544.1"/>
    <property type="molecule type" value="Genomic_DNA"/>
</dbReference>
<reference evidence="12" key="7">
    <citation type="submission" date="2023-01" db="EMBL/GenBank/DDBJ databases">
        <title>Human gut microbiome strain richness.</title>
        <authorList>
            <person name="Chen-Liaw A."/>
        </authorList>
    </citation>
    <scope>NUCLEOTIDE SEQUENCE</scope>
    <source>
        <strain evidence="12">H9_m1001271B151109d0_201107</strain>
    </source>
</reference>
<organism evidence="17 25">
    <name type="scientific">Phocaeicola vulgatus</name>
    <name type="common">Bacteroides vulgatus</name>
    <dbReference type="NCBI Taxonomy" id="821"/>
    <lineage>
        <taxon>Bacteria</taxon>
        <taxon>Pseudomonadati</taxon>
        <taxon>Bacteroidota</taxon>
        <taxon>Bacteroidia</taxon>
        <taxon>Bacteroidales</taxon>
        <taxon>Bacteroidaceae</taxon>
        <taxon>Phocaeicola</taxon>
    </lineage>
</organism>
<reference evidence="29 30" key="2">
    <citation type="journal article" date="2019" name="Nat. Med.">
        <title>A library of human gut bacterial isolates paired with longitudinal multiomics data enables mechanistic microbiome research.</title>
        <authorList>
            <person name="Poyet M."/>
            <person name="Groussin M."/>
            <person name="Gibbons S.M."/>
            <person name="Avila-Pacheco J."/>
            <person name="Jiang X."/>
            <person name="Kearney S.M."/>
            <person name="Perrotta A.R."/>
            <person name="Berdy B."/>
            <person name="Zhao S."/>
            <person name="Lieberman T.D."/>
            <person name="Swanson P.K."/>
            <person name="Smith M."/>
            <person name="Roesemann S."/>
            <person name="Alexander J.E."/>
            <person name="Rich S.A."/>
            <person name="Livny J."/>
            <person name="Vlamakis H."/>
            <person name="Clish C."/>
            <person name="Bullock K."/>
            <person name="Deik A."/>
            <person name="Scott J."/>
            <person name="Pierce K.A."/>
            <person name="Xavier R.J."/>
            <person name="Alm E.J."/>
        </authorList>
    </citation>
    <scope>NUCLEOTIDE SEQUENCE [LARGE SCALE GENOMIC DNA]</scope>
    <source>
        <strain evidence="5 33">BIOML-A140</strain>
        <strain evidence="4 37">BIOML-A141</strain>
        <strain evidence="1 29">BIOML-A73</strain>
        <strain evidence="9 30">BIOML-A82</strain>
        <strain evidence="8 35">BIOML-A85</strain>
        <strain evidence="2 34">BIOML-A9</strain>
        <strain evidence="7 36">BIOML-A93</strain>
        <strain evidence="6 31">BIOML-A98</strain>
    </source>
</reference>
<reference evidence="11" key="6">
    <citation type="submission" date="2022-01" db="EMBL/GenBank/DDBJ databases">
        <authorList>
            <person name="Mingchao X."/>
        </authorList>
    </citation>
    <scope>NUCLEOTIDE SEQUENCE</scope>
    <source>
        <strain evidence="11">Bv4372</strain>
    </source>
</reference>
<dbReference type="Proteomes" id="UP000283958">
    <property type="component" value="Unassembled WGS sequence"/>
</dbReference>
<reference evidence="3 32" key="3">
    <citation type="submission" date="2019-10" db="EMBL/GenBank/DDBJ databases">
        <title>Genome Sequence and Assembly of iSURF_14.</title>
        <authorList>
            <person name="Wucher B.R."/>
            <person name="Ruoff K.L."/>
            <person name="Price C.E."/>
            <person name="Valls R.R."/>
            <person name="O'Toole G.A."/>
        </authorList>
    </citation>
    <scope>NUCLEOTIDE SEQUENCE [LARGE SCALE GENOMIC DNA]</scope>
    <source>
        <strain evidence="3 32">ANK132K_3B</strain>
    </source>
</reference>
<evidence type="ECO:0000313" key="11">
    <source>
        <dbReference type="EMBL" id="MCG0340387.1"/>
    </source>
</evidence>
<evidence type="ECO:0000313" key="31">
    <source>
        <dbReference type="Proteomes" id="UP000462015"/>
    </source>
</evidence>
<dbReference type="Proteomes" id="UP000285379">
    <property type="component" value="Unassembled WGS sequence"/>
</dbReference>
<evidence type="ECO:0000313" key="12">
    <source>
        <dbReference type="EMBL" id="MDB0852701.1"/>
    </source>
</evidence>
<evidence type="ECO:0000313" key="6">
    <source>
        <dbReference type="EMBL" id="KAB6634711.1"/>
    </source>
</evidence>
<comment type="caution">
    <text evidence="17">The sequence shown here is derived from an EMBL/GenBank/DDBJ whole genome shotgun (WGS) entry which is preliminary data.</text>
</comment>
<evidence type="ECO:0000313" key="24">
    <source>
        <dbReference type="Proteomes" id="UP000283429"/>
    </source>
</evidence>
<evidence type="ECO:0000313" key="20">
    <source>
        <dbReference type="EMBL" id="RHJ69066.1"/>
    </source>
</evidence>
<evidence type="ECO:0000313" key="27">
    <source>
        <dbReference type="Proteomes" id="UP000285379"/>
    </source>
</evidence>
<dbReference type="Proteomes" id="UP000462885">
    <property type="component" value="Unassembled WGS sequence"/>
</dbReference>
<evidence type="ECO:0000313" key="14">
    <source>
        <dbReference type="EMBL" id="NMW36624.1"/>
    </source>
</evidence>
<dbReference type="Proteomes" id="UP000483142">
    <property type="component" value="Unassembled WGS sequence"/>
</dbReference>
<dbReference type="EMBL" id="QRYT01000069">
    <property type="protein sequence ID" value="RGV03842.1"/>
    <property type="molecule type" value="Genomic_DNA"/>
</dbReference>
<evidence type="ECO:0000313" key="38">
    <source>
        <dbReference type="Proteomes" id="UP000555193"/>
    </source>
</evidence>
<evidence type="ECO:0000313" key="2">
    <source>
        <dbReference type="EMBL" id="KAB3854086.1"/>
    </source>
</evidence>
<dbReference type="EMBL" id="WCZY01000024">
    <property type="protein sequence ID" value="KAB6690154.1"/>
    <property type="molecule type" value="Genomic_DNA"/>
</dbReference>
<dbReference type="EMBL" id="QRXI01000038">
    <property type="protein sequence ID" value="RGT87196.1"/>
    <property type="molecule type" value="Genomic_DNA"/>
</dbReference>
<dbReference type="Proteomes" id="UP000260640">
    <property type="component" value="Unassembled WGS sequence"/>
</dbReference>
<dbReference type="EMBL" id="WDBZ01000024">
    <property type="protein sequence ID" value="KAB6452088.1"/>
    <property type="molecule type" value="Genomic_DNA"/>
</dbReference>
<dbReference type="EMBL" id="WCZV01000025">
    <property type="protein sequence ID" value="KAB6697664.1"/>
    <property type="molecule type" value="Genomic_DNA"/>
</dbReference>
<reference evidence="14 38" key="4">
    <citation type="submission" date="2020-04" db="EMBL/GenBank/DDBJ databases">
        <title>A novel gut-associated lysogenic phage, Bacteroides phage BV01, alters the host transcriptome and bile acid metabolism in Bacteroides vulgatus.</title>
        <authorList>
            <person name="Campbell D.E."/>
            <person name="Ly L."/>
            <person name="Ridlon J.M."/>
            <person name="Hsiao A."/>
            <person name="Degnan P.H."/>
        </authorList>
    </citation>
    <scope>NUCLEOTIDE SEQUENCE [LARGE SCALE GENOMIC DNA]</scope>
    <source>
        <strain evidence="14 38">VPI-4506</strain>
    </source>
</reference>
<dbReference type="RefSeq" id="WP_005868826.1">
    <property type="nucleotide sequence ID" value="NZ_BAABYE010000002.1"/>
</dbReference>